<dbReference type="OrthoDB" id="1917265at2759"/>
<organism evidence="2 3">
    <name type="scientific">Actinidia rufa</name>
    <dbReference type="NCBI Taxonomy" id="165716"/>
    <lineage>
        <taxon>Eukaryota</taxon>
        <taxon>Viridiplantae</taxon>
        <taxon>Streptophyta</taxon>
        <taxon>Embryophyta</taxon>
        <taxon>Tracheophyta</taxon>
        <taxon>Spermatophyta</taxon>
        <taxon>Magnoliopsida</taxon>
        <taxon>eudicotyledons</taxon>
        <taxon>Gunneridae</taxon>
        <taxon>Pentapetalae</taxon>
        <taxon>asterids</taxon>
        <taxon>Ericales</taxon>
        <taxon>Actinidiaceae</taxon>
        <taxon>Actinidia</taxon>
    </lineage>
</organism>
<sequence>MKFLAEFGLCFGGATVIQPQQEVALPTKSRAASRSSRKVNSAHWKPALSIISEDGVVSEIGNKHDDRKARSLKKARPTDTTCSPSHNDDYRYIRNIRTYLCSRSRDATWARLTREIRAQPENFKAWVI</sequence>
<reference evidence="2 3" key="1">
    <citation type="submission" date="2019-07" db="EMBL/GenBank/DDBJ databases">
        <title>De Novo Assembly of kiwifruit Actinidia rufa.</title>
        <authorList>
            <person name="Sugita-Konishi S."/>
            <person name="Sato K."/>
            <person name="Mori E."/>
            <person name="Abe Y."/>
            <person name="Kisaki G."/>
            <person name="Hamano K."/>
            <person name="Suezawa K."/>
            <person name="Otani M."/>
            <person name="Fukuda T."/>
            <person name="Manabe T."/>
            <person name="Gomi K."/>
            <person name="Tabuchi M."/>
            <person name="Akimitsu K."/>
            <person name="Kataoka I."/>
        </authorList>
    </citation>
    <scope>NUCLEOTIDE SEQUENCE [LARGE SCALE GENOMIC DNA]</scope>
    <source>
        <strain evidence="3">cv. Fuchu</strain>
    </source>
</reference>
<evidence type="ECO:0000313" key="2">
    <source>
        <dbReference type="EMBL" id="GFZ05561.1"/>
    </source>
</evidence>
<dbReference type="PANTHER" id="PTHR35318:SF2">
    <property type="entry name" value="OS08G0138900 PROTEIN"/>
    <property type="match status" value="1"/>
</dbReference>
<feature type="region of interest" description="Disordered" evidence="1">
    <location>
        <begin position="65"/>
        <end position="84"/>
    </location>
</feature>
<dbReference type="Proteomes" id="UP000585474">
    <property type="component" value="Unassembled WGS sequence"/>
</dbReference>
<evidence type="ECO:0000256" key="1">
    <source>
        <dbReference type="SAM" id="MobiDB-lite"/>
    </source>
</evidence>
<name>A0A7J0G437_9ERIC</name>
<protein>
    <submittedName>
        <fullName evidence="2">Uncharacterized protein</fullName>
    </submittedName>
</protein>
<keyword evidence="3" id="KW-1185">Reference proteome</keyword>
<dbReference type="EMBL" id="BJWL01000017">
    <property type="protein sequence ID" value="GFZ05561.1"/>
    <property type="molecule type" value="Genomic_DNA"/>
</dbReference>
<proteinExistence type="predicted"/>
<accession>A0A7J0G437</accession>
<dbReference type="PANTHER" id="PTHR35318">
    <property type="entry name" value="BNAA10G08410D PROTEIN"/>
    <property type="match status" value="1"/>
</dbReference>
<evidence type="ECO:0000313" key="3">
    <source>
        <dbReference type="Proteomes" id="UP000585474"/>
    </source>
</evidence>
<gene>
    <name evidence="2" type="ORF">Acr_17g0011330</name>
</gene>
<dbReference type="AlphaFoldDB" id="A0A7J0G437"/>
<comment type="caution">
    <text evidence="2">The sequence shown here is derived from an EMBL/GenBank/DDBJ whole genome shotgun (WGS) entry which is preliminary data.</text>
</comment>